<reference evidence="4 5" key="1">
    <citation type="submission" date="2020-03" db="EMBL/GenBank/DDBJ databases">
        <title>Soil Listeria distribution.</title>
        <authorList>
            <person name="Liao J."/>
            <person name="Wiedmann M."/>
        </authorList>
    </citation>
    <scope>NUCLEOTIDE SEQUENCE [LARGE SCALE GENOMIC DNA]</scope>
    <source>
        <strain evidence="4 5">FSL L7-1523</strain>
    </source>
</reference>
<dbReference type="Proteomes" id="UP000564536">
    <property type="component" value="Unassembled WGS sequence"/>
</dbReference>
<proteinExistence type="inferred from homology"/>
<evidence type="ECO:0000313" key="5">
    <source>
        <dbReference type="Proteomes" id="UP000564536"/>
    </source>
</evidence>
<keyword evidence="4" id="KW-0808">Transferase</keyword>
<dbReference type="AlphaFoldDB" id="A0A841ZC56"/>
<feature type="domain" description="Bacterial sugar transferase" evidence="3">
    <location>
        <begin position="7"/>
        <end position="181"/>
    </location>
</feature>
<keyword evidence="2" id="KW-0812">Transmembrane</keyword>
<dbReference type="GO" id="GO:0016780">
    <property type="term" value="F:phosphotransferase activity, for other substituted phosphate groups"/>
    <property type="evidence" value="ECO:0007669"/>
    <property type="project" value="TreeGrafter"/>
</dbReference>
<evidence type="ECO:0000256" key="1">
    <source>
        <dbReference type="ARBA" id="ARBA00006464"/>
    </source>
</evidence>
<dbReference type="EMBL" id="JAARRL010000032">
    <property type="protein sequence ID" value="MBC1501863.1"/>
    <property type="molecule type" value="Genomic_DNA"/>
</dbReference>
<evidence type="ECO:0000256" key="2">
    <source>
        <dbReference type="SAM" id="Phobius"/>
    </source>
</evidence>
<comment type="similarity">
    <text evidence="1">Belongs to the bacterial sugar transferase family.</text>
</comment>
<sequence>MIYINIKRICDCIFSVMLLFIFALPMGIIALILKFVVGDRVIFRQKRVGLGNHIFEIYKFQTMRDLYDDDGCLLPDEERLSKMGVWLRKTSLDELPQLVNILKGQMSFIGPRPLLVSYLERYTNYQKQRHNVLPGLSGYAQVNGRNAISWEKKFEFDIYYVKHLSFYLDFKILLLTFRKVIFSENISKEGHATTSEFINREG</sequence>
<keyword evidence="2" id="KW-0472">Membrane</keyword>
<dbReference type="Pfam" id="PF02397">
    <property type="entry name" value="Bac_transf"/>
    <property type="match status" value="1"/>
</dbReference>
<dbReference type="InterPro" id="IPR003362">
    <property type="entry name" value="Bact_transf"/>
</dbReference>
<dbReference type="PANTHER" id="PTHR30576">
    <property type="entry name" value="COLANIC BIOSYNTHESIS UDP-GLUCOSE LIPID CARRIER TRANSFERASE"/>
    <property type="match status" value="1"/>
</dbReference>
<name>A0A841ZC56_9LIST</name>
<keyword evidence="2" id="KW-1133">Transmembrane helix</keyword>
<accession>A0A841ZC56</accession>
<evidence type="ECO:0000259" key="3">
    <source>
        <dbReference type="Pfam" id="PF02397"/>
    </source>
</evidence>
<evidence type="ECO:0000313" key="4">
    <source>
        <dbReference type="EMBL" id="MBC1501863.1"/>
    </source>
</evidence>
<gene>
    <name evidence="4" type="ORF">HB943_14780</name>
</gene>
<feature type="transmembrane region" description="Helical" evidence="2">
    <location>
        <begin position="12"/>
        <end position="37"/>
    </location>
</feature>
<organism evidence="4 5">
    <name type="scientific">Listeria weihenstephanensis</name>
    <dbReference type="NCBI Taxonomy" id="1006155"/>
    <lineage>
        <taxon>Bacteria</taxon>
        <taxon>Bacillati</taxon>
        <taxon>Bacillota</taxon>
        <taxon>Bacilli</taxon>
        <taxon>Bacillales</taxon>
        <taxon>Listeriaceae</taxon>
        <taxon>Listeria</taxon>
    </lineage>
</organism>
<comment type="caution">
    <text evidence="4">The sequence shown here is derived from an EMBL/GenBank/DDBJ whole genome shotgun (WGS) entry which is preliminary data.</text>
</comment>
<dbReference type="PANTHER" id="PTHR30576:SF8">
    <property type="entry name" value="UNDECAPRENYL-PHOSPHATE GALACTOSE PHOSPHOTRANSFERASE"/>
    <property type="match status" value="1"/>
</dbReference>
<protein>
    <submittedName>
        <fullName evidence="4">Sugar transferase</fullName>
    </submittedName>
</protein>